<evidence type="ECO:0000313" key="1">
    <source>
        <dbReference type="EMBL" id="MFC5655770.1"/>
    </source>
</evidence>
<comment type="caution">
    <text evidence="1">The sequence shown here is derived from an EMBL/GenBank/DDBJ whole genome shotgun (WGS) entry which is preliminary data.</text>
</comment>
<gene>
    <name evidence="1" type="ORF">ACFP3J_09755</name>
</gene>
<reference evidence="2" key="1">
    <citation type="journal article" date="2019" name="Int. J. Syst. Evol. Microbiol.">
        <title>The Global Catalogue of Microorganisms (GCM) 10K type strain sequencing project: providing services to taxonomists for standard genome sequencing and annotation.</title>
        <authorList>
            <consortium name="The Broad Institute Genomics Platform"/>
            <consortium name="The Broad Institute Genome Sequencing Center for Infectious Disease"/>
            <person name="Wu L."/>
            <person name="Ma J."/>
        </authorList>
    </citation>
    <scope>NUCLEOTIDE SEQUENCE [LARGE SCALE GENOMIC DNA]</scope>
    <source>
        <strain evidence="2">KCTC 5701</strain>
    </source>
</reference>
<organism evidence="1 2">
    <name type="scientific">Streptomyces nogalater</name>
    <dbReference type="NCBI Taxonomy" id="38314"/>
    <lineage>
        <taxon>Bacteria</taxon>
        <taxon>Bacillati</taxon>
        <taxon>Actinomycetota</taxon>
        <taxon>Actinomycetes</taxon>
        <taxon>Kitasatosporales</taxon>
        <taxon>Streptomycetaceae</taxon>
        <taxon>Streptomyces</taxon>
    </lineage>
</organism>
<keyword evidence="2" id="KW-1185">Reference proteome</keyword>
<dbReference type="RefSeq" id="WP_344349507.1">
    <property type="nucleotide sequence ID" value="NZ_BAAASM010000030.1"/>
</dbReference>
<evidence type="ECO:0000313" key="2">
    <source>
        <dbReference type="Proteomes" id="UP001596065"/>
    </source>
</evidence>
<accession>A0ABW0WBZ7</accession>
<proteinExistence type="predicted"/>
<dbReference type="Proteomes" id="UP001596065">
    <property type="component" value="Unassembled WGS sequence"/>
</dbReference>
<dbReference type="EMBL" id="JBHSOE010000011">
    <property type="protein sequence ID" value="MFC5655770.1"/>
    <property type="molecule type" value="Genomic_DNA"/>
</dbReference>
<sequence length="45" mass="5207">MSRVVRDPNTATVAAIRKHYGLVFQHDLLYSNYYEVLKNGQTHAE</sequence>
<name>A0ABW0WBZ7_STRNO</name>
<protein>
    <submittedName>
        <fullName evidence="1">Uncharacterized protein</fullName>
    </submittedName>
</protein>